<dbReference type="RefSeq" id="WP_196104921.1">
    <property type="nucleotide sequence ID" value="NZ_CP064942.1"/>
</dbReference>
<dbReference type="Pfam" id="PF00353">
    <property type="entry name" value="HemolysinCabind"/>
    <property type="match status" value="1"/>
</dbReference>
<feature type="compositionally biased region" description="Low complexity" evidence="3">
    <location>
        <begin position="519"/>
        <end position="528"/>
    </location>
</feature>
<evidence type="ECO:0000256" key="3">
    <source>
        <dbReference type="SAM" id="MobiDB-lite"/>
    </source>
</evidence>
<gene>
    <name evidence="4" type="ORF">I0K15_08005</name>
</gene>
<dbReference type="KEGG" id="poz:I0K15_08005"/>
<feature type="region of interest" description="Disordered" evidence="3">
    <location>
        <begin position="511"/>
        <end position="530"/>
    </location>
</feature>
<protein>
    <submittedName>
        <fullName evidence="4">Uncharacterized protein</fullName>
    </submittedName>
</protein>
<comment type="subcellular location">
    <subcellularLocation>
        <location evidence="1">Secreted</location>
    </subcellularLocation>
</comment>
<dbReference type="InterPro" id="IPR001343">
    <property type="entry name" value="Hemolysn_Ca-bd"/>
</dbReference>
<keyword evidence="2" id="KW-0964">Secreted</keyword>
<dbReference type="AlphaFoldDB" id="A0A7S9LUT7"/>
<dbReference type="GO" id="GO:0005576">
    <property type="term" value="C:extracellular region"/>
    <property type="evidence" value="ECO:0007669"/>
    <property type="project" value="UniProtKB-SubCell"/>
</dbReference>
<feature type="compositionally biased region" description="Polar residues" evidence="3">
    <location>
        <begin position="358"/>
        <end position="376"/>
    </location>
</feature>
<dbReference type="PROSITE" id="PS00330">
    <property type="entry name" value="HEMOLYSIN_CALCIUM"/>
    <property type="match status" value="2"/>
</dbReference>
<dbReference type="PRINTS" id="PR00313">
    <property type="entry name" value="CABNDNGRPT"/>
</dbReference>
<reference evidence="4 5" key="1">
    <citation type="submission" date="2020-11" db="EMBL/GenBank/DDBJ databases">
        <title>Description of Pontivivens ytuae sp. nov. isolated from deep sea sediment of Mariana Trench.</title>
        <authorList>
            <person name="Wang Z."/>
            <person name="Sun Q.-L."/>
            <person name="Xu X.-D."/>
            <person name="Tang Y.-Z."/>
            <person name="Zhang J."/>
        </authorList>
    </citation>
    <scope>NUCLEOTIDE SEQUENCE [LARGE SCALE GENOMIC DNA]</scope>
    <source>
        <strain evidence="4 5">MT2928</strain>
    </source>
</reference>
<dbReference type="Proteomes" id="UP000594800">
    <property type="component" value="Chromosome"/>
</dbReference>
<dbReference type="InterPro" id="IPR011049">
    <property type="entry name" value="Serralysin-like_metalloprot_C"/>
</dbReference>
<dbReference type="PANTHER" id="PTHR38340:SF1">
    <property type="entry name" value="S-LAYER PROTEIN"/>
    <property type="match status" value="1"/>
</dbReference>
<feature type="compositionally biased region" description="Basic and acidic residues" evidence="3">
    <location>
        <begin position="377"/>
        <end position="387"/>
    </location>
</feature>
<name>A0A7S9LUT7_9RHOB</name>
<dbReference type="EMBL" id="CP064942">
    <property type="protein sequence ID" value="QPH55659.1"/>
    <property type="molecule type" value="Genomic_DNA"/>
</dbReference>
<dbReference type="InterPro" id="IPR018511">
    <property type="entry name" value="Hemolysin-typ_Ca-bd_CS"/>
</dbReference>
<evidence type="ECO:0000256" key="1">
    <source>
        <dbReference type="ARBA" id="ARBA00004613"/>
    </source>
</evidence>
<dbReference type="SUPFAM" id="SSF51120">
    <property type="entry name" value="beta-Roll"/>
    <property type="match status" value="1"/>
</dbReference>
<evidence type="ECO:0000313" key="4">
    <source>
        <dbReference type="EMBL" id="QPH55659.1"/>
    </source>
</evidence>
<dbReference type="GO" id="GO:0005509">
    <property type="term" value="F:calcium ion binding"/>
    <property type="evidence" value="ECO:0007669"/>
    <property type="project" value="InterPro"/>
</dbReference>
<organism evidence="4 5">
    <name type="scientific">Pontivivens ytuae</name>
    <dbReference type="NCBI Taxonomy" id="2789856"/>
    <lineage>
        <taxon>Bacteria</taxon>
        <taxon>Pseudomonadati</taxon>
        <taxon>Pseudomonadota</taxon>
        <taxon>Alphaproteobacteria</taxon>
        <taxon>Rhodobacterales</taxon>
        <taxon>Paracoccaceae</taxon>
        <taxon>Pontivivens</taxon>
    </lineage>
</organism>
<evidence type="ECO:0000313" key="5">
    <source>
        <dbReference type="Proteomes" id="UP000594800"/>
    </source>
</evidence>
<keyword evidence="5" id="KW-1185">Reference proteome</keyword>
<accession>A0A7S9LUT7</accession>
<dbReference type="InterPro" id="IPR050557">
    <property type="entry name" value="RTX_toxin/Mannuronan_C5-epim"/>
</dbReference>
<dbReference type="Gene3D" id="2.150.10.10">
    <property type="entry name" value="Serralysin-like metalloprotease, C-terminal"/>
    <property type="match status" value="1"/>
</dbReference>
<feature type="region of interest" description="Disordered" evidence="3">
    <location>
        <begin position="338"/>
        <end position="387"/>
    </location>
</feature>
<sequence length="930" mass="99916">MASKAVSFGALGGKAPDYGLKGDHSGEWFFDFDPELAKGHDKAYVSYERSDNKKLSAVRETKTKDLDVYVLDAEFEDIKTGVRVRETDEVYIYDVKFDGIYSNDKYGSAFAIGETGDPTRGTTYIKNVEADGGKKPLNSYSQSNTDFLKTGRQNGDTYVKYATASNFSDAMVDGKSTVYLMNVTFDSAFRALRVWDGEEIIIVNSEINVPKDETLIWLGGKGSKVKYYNTTWNGKSDPDPDMVDLDGGSSMKQIQKLSSNPLPKKSSFFDDEISTVSFDVSRDGGKTWEKLKGGTFGEEGKALRGDVHFDLNIPKGSNVDIRANVLLTDGRYSTTGAMDMKKSGKQTVDLADFKPGDSSVTPTKPEGTKSSSASKQTVEKDADKNDSGEEYEATVYLIDAKTDKVITQLSDGTTVDIDDIEGKSLNIEVRYLDKGADADSVVMDLNNGEARIVENYEPFALFGDKNGNFNGGLDLDVGSHKLTVSGYTDQRAKGDKLGETDVFFSVVDSDAKPSGGSGSSSSQNSSSSKTGVYLIDAKTDKIILELKDGIEIDAADIKGKSLNIEVRSLDSKRDVDSVVFNLNDGEKRAVESYEPFALFGDKNGNFNGGLDLDVGSHELSIDQYSGKRGTGKKVEELDISFSVVDGGVKASTGGSSAKTIDVDAPDAGSAIDGMELFLVDAKTDRIVAEVRDGAEVNIDGLSDDLNMVVRFTDGDNPGSVTLDLDDVHEWTENLEPYALFGDKDGNFNGGLDLDTGSHEVTITEHSKSRGEGRVEDETEVSFSVVSRADAPMATGEVTVETGGRMIGSDRADVIDGGDAAEEIFGNDGNDILTGGAGNDIINGGEGDDRILGGAGDDTFLFSADMGSDTVLDFDPTRDVLNFSDHSGVSSRKDLNISQDGDSVVIRDGEGGQVELLFVEVNDLSDDALVF</sequence>
<dbReference type="PANTHER" id="PTHR38340">
    <property type="entry name" value="S-LAYER PROTEIN"/>
    <property type="match status" value="1"/>
</dbReference>
<evidence type="ECO:0000256" key="2">
    <source>
        <dbReference type="ARBA" id="ARBA00022525"/>
    </source>
</evidence>
<proteinExistence type="predicted"/>